<dbReference type="EMBL" id="JAUKUD010000005">
    <property type="protein sequence ID" value="KAK0744034.1"/>
    <property type="molecule type" value="Genomic_DNA"/>
</dbReference>
<dbReference type="Proteomes" id="UP001172155">
    <property type="component" value="Unassembled WGS sequence"/>
</dbReference>
<gene>
    <name evidence="2" type="ORF">B0T18DRAFT_195007</name>
</gene>
<reference evidence="2" key="1">
    <citation type="submission" date="2023-06" db="EMBL/GenBank/DDBJ databases">
        <title>Genome-scale phylogeny and comparative genomics of the fungal order Sordariales.</title>
        <authorList>
            <consortium name="Lawrence Berkeley National Laboratory"/>
            <person name="Hensen N."/>
            <person name="Bonometti L."/>
            <person name="Westerberg I."/>
            <person name="Brannstrom I.O."/>
            <person name="Guillou S."/>
            <person name="Cros-Aarteil S."/>
            <person name="Calhoun S."/>
            <person name="Haridas S."/>
            <person name="Kuo A."/>
            <person name="Mondo S."/>
            <person name="Pangilinan J."/>
            <person name="Riley R."/>
            <person name="LaButti K."/>
            <person name="Andreopoulos B."/>
            <person name="Lipzen A."/>
            <person name="Chen C."/>
            <person name="Yanf M."/>
            <person name="Daum C."/>
            <person name="Ng V."/>
            <person name="Clum A."/>
            <person name="Steindorff A."/>
            <person name="Ohm R."/>
            <person name="Martin F."/>
            <person name="Silar P."/>
            <person name="Natvig D."/>
            <person name="Lalanne C."/>
            <person name="Gautier V."/>
            <person name="Ament-velasquez S.L."/>
            <person name="Kruys A."/>
            <person name="Hutchinson M.I."/>
            <person name="Powell A.J."/>
            <person name="Barry K."/>
            <person name="Miller A.N."/>
            <person name="Grigoriev I.V."/>
            <person name="Debuchy R."/>
            <person name="Gladieux P."/>
            <person name="Thoren M.H."/>
            <person name="Johannesson H."/>
        </authorList>
    </citation>
    <scope>NUCLEOTIDE SEQUENCE</scope>
    <source>
        <strain evidence="2">SMH3187-1</strain>
    </source>
</reference>
<sequence length="390" mass="43550">MKGQFEVACRFHGGGHQQTTGILAQPVPPRRLPAFPIHQLSPPGQSPPLGATIMMPTALAEQTVAAIDNQDASPLFKIPLELRRAIYANLVDVSARHICSVAGSDGISRLRFTLCIAPGPSDEDYLDGSERCPELYESDIPVAGPIFKRRLLSSWGPHWMCEELAFHPQDCSEDALQAASSLFGDAFSFLRACKRMFLEVVDDVTATTDFHVADLQTLQLLVENSGLPHAPFSLEALNRSKITRLSITLIQRLKFFQTMSNICRASQKDQDQEDASKLSSNSKGNLNPEDNSNISFWPRLPSVLPTHLPGLRKFHLWLDYNRVCYWSVVNERSILAPVEALGTANPQLELVCVLPRVHPPIENRRRHYLPDDADQEGPARSRLKIHRIIR</sequence>
<dbReference type="PANTHER" id="PTHR38790">
    <property type="entry name" value="2EXR DOMAIN-CONTAINING PROTEIN-RELATED"/>
    <property type="match status" value="1"/>
</dbReference>
<feature type="compositionally biased region" description="Basic and acidic residues" evidence="1">
    <location>
        <begin position="266"/>
        <end position="276"/>
    </location>
</feature>
<evidence type="ECO:0000313" key="2">
    <source>
        <dbReference type="EMBL" id="KAK0744034.1"/>
    </source>
</evidence>
<dbReference type="AlphaFoldDB" id="A0AA40ER96"/>
<proteinExistence type="predicted"/>
<evidence type="ECO:0000256" key="1">
    <source>
        <dbReference type="SAM" id="MobiDB-lite"/>
    </source>
</evidence>
<dbReference type="PANTHER" id="PTHR38790:SF4">
    <property type="entry name" value="2EXR DOMAIN-CONTAINING PROTEIN"/>
    <property type="match status" value="1"/>
</dbReference>
<name>A0AA40ER96_9PEZI</name>
<organism evidence="2 3">
    <name type="scientific">Schizothecium vesticola</name>
    <dbReference type="NCBI Taxonomy" id="314040"/>
    <lineage>
        <taxon>Eukaryota</taxon>
        <taxon>Fungi</taxon>
        <taxon>Dikarya</taxon>
        <taxon>Ascomycota</taxon>
        <taxon>Pezizomycotina</taxon>
        <taxon>Sordariomycetes</taxon>
        <taxon>Sordariomycetidae</taxon>
        <taxon>Sordariales</taxon>
        <taxon>Schizotheciaceae</taxon>
        <taxon>Schizothecium</taxon>
    </lineage>
</organism>
<keyword evidence="3" id="KW-1185">Reference proteome</keyword>
<protein>
    <submittedName>
        <fullName evidence="2">Uncharacterized protein</fullName>
    </submittedName>
</protein>
<evidence type="ECO:0000313" key="3">
    <source>
        <dbReference type="Proteomes" id="UP001172155"/>
    </source>
</evidence>
<comment type="caution">
    <text evidence="2">The sequence shown here is derived from an EMBL/GenBank/DDBJ whole genome shotgun (WGS) entry which is preliminary data.</text>
</comment>
<feature type="region of interest" description="Disordered" evidence="1">
    <location>
        <begin position="266"/>
        <end position="290"/>
    </location>
</feature>
<feature type="compositionally biased region" description="Low complexity" evidence="1">
    <location>
        <begin position="277"/>
        <end position="287"/>
    </location>
</feature>
<accession>A0AA40ER96</accession>